<organism evidence="8 9">
    <name type="scientific">Pyrus ussuriensis x Pyrus communis</name>
    <dbReference type="NCBI Taxonomy" id="2448454"/>
    <lineage>
        <taxon>Eukaryota</taxon>
        <taxon>Viridiplantae</taxon>
        <taxon>Streptophyta</taxon>
        <taxon>Embryophyta</taxon>
        <taxon>Tracheophyta</taxon>
        <taxon>Spermatophyta</taxon>
        <taxon>Magnoliopsida</taxon>
        <taxon>eudicotyledons</taxon>
        <taxon>Gunneridae</taxon>
        <taxon>Pentapetalae</taxon>
        <taxon>rosids</taxon>
        <taxon>fabids</taxon>
        <taxon>Rosales</taxon>
        <taxon>Rosaceae</taxon>
        <taxon>Amygdaloideae</taxon>
        <taxon>Maleae</taxon>
        <taxon>Pyrus</taxon>
    </lineage>
</organism>
<comment type="subcellular location">
    <subcellularLocation>
        <location evidence="1">Membrane</location>
        <topology evidence="1">Multi-pass membrane protein</topology>
    </subcellularLocation>
</comment>
<feature type="transmembrane region" description="Helical" evidence="7">
    <location>
        <begin position="175"/>
        <end position="199"/>
    </location>
</feature>
<dbReference type="Proteomes" id="UP000327157">
    <property type="component" value="Chromosome 12"/>
</dbReference>
<dbReference type="PANTHER" id="PTHR12428:SF65">
    <property type="entry name" value="CYTOCHROME C OXIDASE ASSEMBLY PROTEIN COX18, MITOCHONDRIAL"/>
    <property type="match status" value="1"/>
</dbReference>
<feature type="transmembrane region" description="Helical" evidence="7">
    <location>
        <begin position="229"/>
        <end position="248"/>
    </location>
</feature>
<proteinExistence type="inferred from homology"/>
<dbReference type="Gene3D" id="1.25.40.10">
    <property type="entry name" value="Tetratricopeptide repeat domain"/>
    <property type="match status" value="1"/>
</dbReference>
<evidence type="ECO:0000313" key="8">
    <source>
        <dbReference type="EMBL" id="KAB2629972.1"/>
    </source>
</evidence>
<keyword evidence="3 7" id="KW-0812">Transmembrane</keyword>
<protein>
    <submittedName>
        <fullName evidence="8">ALBINO3-like protein 2</fullName>
    </submittedName>
</protein>
<evidence type="ECO:0000313" key="9">
    <source>
        <dbReference type="Proteomes" id="UP000327157"/>
    </source>
</evidence>
<dbReference type="PANTHER" id="PTHR12428">
    <property type="entry name" value="OXA1"/>
    <property type="match status" value="1"/>
</dbReference>
<evidence type="ECO:0000256" key="5">
    <source>
        <dbReference type="ARBA" id="ARBA00023136"/>
    </source>
</evidence>
<sequence>MALAHHLLRRSRASAVFNLQLMIPTLSAAQPHARQSHLPLPLPLPLLLPFAPTRTFSSHTPCLDRLGLGVVPAESAATQSTGVLNSGAEKSLLPIDELISMLDWFHQLTGLPWWVVIAFSTLAMKMTVLPIRMLQINKLTRIARLLPKLPPPLPPPFSGKSYMGQMSRFYKKSKAVGCPSFLWILAYPIVNAPCFILWLNTTRNMSLDNHPGFDSGGTLWFQNLTETPHSVLGLVLPFMIAGLHFASVQYYKDYLVFLTVPVLCGSCTMPQGSLVFWGTSSLLSIIQKLTLENPAVRAKLRFPGIDAPTGAANSEDLSTREISPLASPTRMKTINLHNLSPIELLNLSVLVLSRGDTDRALHMQKLALEKDPENVKALIITGQTLLKKTLNAEATEYFERALTKLFSAGRPTGAEDVDLLIIASQWTGVAYIRQGKAAEGMVHLERVAKMEVPDEPRGKAHYYDALLLLSSFLAKVDRKAEALKYLRMAAAYNPDYNEYIEQYEKEDEDNSPVSNTAKIQQDETRLGSKKRGSRKRRNK</sequence>
<evidence type="ECO:0000256" key="4">
    <source>
        <dbReference type="ARBA" id="ARBA00022989"/>
    </source>
</evidence>
<feature type="compositionally biased region" description="Basic residues" evidence="6">
    <location>
        <begin position="527"/>
        <end position="539"/>
    </location>
</feature>
<evidence type="ECO:0000256" key="7">
    <source>
        <dbReference type="SAM" id="Phobius"/>
    </source>
</evidence>
<dbReference type="EMBL" id="SMOL01000143">
    <property type="protein sequence ID" value="KAB2629972.1"/>
    <property type="molecule type" value="Genomic_DNA"/>
</dbReference>
<dbReference type="InterPro" id="IPR001708">
    <property type="entry name" value="YidC/ALB3/OXA1/COX18"/>
</dbReference>
<evidence type="ECO:0000256" key="2">
    <source>
        <dbReference type="ARBA" id="ARBA00010583"/>
    </source>
</evidence>
<dbReference type="InterPro" id="IPR011990">
    <property type="entry name" value="TPR-like_helical_dom_sf"/>
</dbReference>
<gene>
    <name evidence="8" type="ORF">D8674_007491</name>
</gene>
<accession>A0A5N5HUZ8</accession>
<reference evidence="8 9" key="3">
    <citation type="submission" date="2019-11" db="EMBL/GenBank/DDBJ databases">
        <title>A de novo genome assembly of a pear dwarfing rootstock.</title>
        <authorList>
            <person name="Wang F."/>
            <person name="Wang J."/>
            <person name="Li S."/>
            <person name="Zhang Y."/>
            <person name="Fang M."/>
            <person name="Ma L."/>
            <person name="Zhao Y."/>
            <person name="Jiang S."/>
        </authorList>
    </citation>
    <scope>NUCLEOTIDE SEQUENCE [LARGE SCALE GENOMIC DNA]</scope>
    <source>
        <strain evidence="8">S2</strain>
        <tissue evidence="8">Leaf</tissue>
    </source>
</reference>
<dbReference type="SUPFAM" id="SSF48452">
    <property type="entry name" value="TPR-like"/>
    <property type="match status" value="1"/>
</dbReference>
<dbReference type="OrthoDB" id="2148490at2759"/>
<dbReference type="GO" id="GO:0032979">
    <property type="term" value="P:protein insertion into mitochondrial inner membrane from matrix"/>
    <property type="evidence" value="ECO:0007669"/>
    <property type="project" value="TreeGrafter"/>
</dbReference>
<name>A0A5N5HUZ8_9ROSA</name>
<keyword evidence="4 7" id="KW-1133">Transmembrane helix</keyword>
<feature type="transmembrane region" description="Helical" evidence="7">
    <location>
        <begin position="111"/>
        <end position="131"/>
    </location>
</feature>
<evidence type="ECO:0000256" key="1">
    <source>
        <dbReference type="ARBA" id="ARBA00004141"/>
    </source>
</evidence>
<comment type="caution">
    <text evidence="8">The sequence shown here is derived from an EMBL/GenBank/DDBJ whole genome shotgun (WGS) entry which is preliminary data.</text>
</comment>
<evidence type="ECO:0000256" key="6">
    <source>
        <dbReference type="SAM" id="MobiDB-lite"/>
    </source>
</evidence>
<dbReference type="AlphaFoldDB" id="A0A5N5HUZ8"/>
<feature type="region of interest" description="Disordered" evidence="6">
    <location>
        <begin position="504"/>
        <end position="539"/>
    </location>
</feature>
<keyword evidence="5 7" id="KW-0472">Membrane</keyword>
<feature type="transmembrane region" description="Helical" evidence="7">
    <location>
        <begin position="255"/>
        <end position="277"/>
    </location>
</feature>
<evidence type="ECO:0000256" key="3">
    <source>
        <dbReference type="ARBA" id="ARBA00022692"/>
    </source>
</evidence>
<keyword evidence="9" id="KW-1185">Reference proteome</keyword>
<comment type="similarity">
    <text evidence="2">Belongs to the OXA1/ALB3/YidC (TC 2.A.9.2) family.</text>
</comment>
<reference evidence="9" key="2">
    <citation type="submission" date="2019-10" db="EMBL/GenBank/DDBJ databases">
        <title>A de novo genome assembly of a pear dwarfing rootstock.</title>
        <authorList>
            <person name="Wang F."/>
            <person name="Wang J."/>
            <person name="Li S."/>
            <person name="Zhang Y."/>
            <person name="Fang M."/>
            <person name="Ma L."/>
            <person name="Zhao Y."/>
            <person name="Jiang S."/>
        </authorList>
    </citation>
    <scope>NUCLEOTIDE SEQUENCE [LARGE SCALE GENOMIC DNA]</scope>
</reference>
<reference evidence="8 9" key="1">
    <citation type="submission" date="2019-09" db="EMBL/GenBank/DDBJ databases">
        <authorList>
            <person name="Ou C."/>
        </authorList>
    </citation>
    <scope>NUCLEOTIDE SEQUENCE [LARGE SCALE GENOMIC DNA]</scope>
    <source>
        <strain evidence="8">S2</strain>
        <tissue evidence="8">Leaf</tissue>
    </source>
</reference>
<dbReference type="GO" id="GO:0005743">
    <property type="term" value="C:mitochondrial inner membrane"/>
    <property type="evidence" value="ECO:0007669"/>
    <property type="project" value="TreeGrafter"/>
</dbReference>
<dbReference type="GO" id="GO:0032977">
    <property type="term" value="F:membrane insertase activity"/>
    <property type="evidence" value="ECO:0007669"/>
    <property type="project" value="InterPro"/>
</dbReference>